<evidence type="ECO:0000256" key="1">
    <source>
        <dbReference type="ARBA" id="ARBA00004651"/>
    </source>
</evidence>
<dbReference type="InterPro" id="IPR005672">
    <property type="entry name" value="Phosphate_PstA"/>
</dbReference>
<reference evidence="12 13" key="1">
    <citation type="journal article" date="2022" name="Int. J. Syst. Evol. Microbiol.">
        <title>Prevotella herbatica sp. nov., a plant polysaccharide-decomposing anaerobic bacterium isolated from a methanogenic reactor.</title>
        <authorList>
            <person name="Uek A."/>
            <person name="Tonouchi A."/>
            <person name="Kaku N."/>
            <person name="Ueki K."/>
        </authorList>
    </citation>
    <scope>NUCLEOTIDE SEQUENCE [LARGE SCALE GENOMIC DNA]</scope>
    <source>
        <strain evidence="12 13">WR041</strain>
    </source>
</reference>
<feature type="transmembrane region" description="Helical" evidence="10">
    <location>
        <begin position="136"/>
        <end position="152"/>
    </location>
</feature>
<dbReference type="CDD" id="cd06261">
    <property type="entry name" value="TM_PBP2"/>
    <property type="match status" value="1"/>
</dbReference>
<sequence length="299" mass="32356">MDNIINIGKTAGLLSSIGYRKAKNNIFKILVMVFSFLTISMVFLIIGTLLVKGYKQINLAFFTQVAPDTFTAMMATANGEIIPGGIANGILGSIYLVLIASVIAIPMGIVIGVYLSENSKKKYACVIRDIADIMQGVPSIVIGIIAYIWVVVPLTKGYSVLAGGVALAIMMLPLIVRSTEESLKMVPDTLKEAAIALGTPYYKVIWRVLIPTSFSGLISGILLAVSRVLGETAPLMLTTLGNPDVNWNIAKPGSAVPLLIWQFYNDPNMVNLIWSSTIFLMGFVLILNLISKWIGAKRK</sequence>
<organism evidence="12 13">
    <name type="scientific">Prevotella herbatica</name>
    <dbReference type="NCBI Taxonomy" id="2801997"/>
    <lineage>
        <taxon>Bacteria</taxon>
        <taxon>Pseudomonadati</taxon>
        <taxon>Bacteroidota</taxon>
        <taxon>Bacteroidia</taxon>
        <taxon>Bacteroidales</taxon>
        <taxon>Prevotellaceae</taxon>
        <taxon>Prevotella</taxon>
    </lineage>
</organism>
<evidence type="ECO:0000256" key="10">
    <source>
        <dbReference type="RuleBase" id="RU363043"/>
    </source>
</evidence>
<dbReference type="InterPro" id="IPR000515">
    <property type="entry name" value="MetI-like"/>
</dbReference>
<keyword evidence="8 10" id="KW-1133">Transmembrane helix</keyword>
<accession>A0ABM7NX47</accession>
<dbReference type="InterPro" id="IPR035906">
    <property type="entry name" value="MetI-like_sf"/>
</dbReference>
<dbReference type="Gene3D" id="1.10.3720.10">
    <property type="entry name" value="MetI-like"/>
    <property type="match status" value="1"/>
</dbReference>
<feature type="transmembrane region" description="Helical" evidence="10">
    <location>
        <begin position="94"/>
        <end position="115"/>
    </location>
</feature>
<comment type="subcellular location">
    <subcellularLocation>
        <location evidence="1 10">Cell membrane</location>
        <topology evidence="1 10">Multi-pass membrane protein</topology>
    </subcellularLocation>
</comment>
<evidence type="ECO:0000256" key="9">
    <source>
        <dbReference type="ARBA" id="ARBA00023136"/>
    </source>
</evidence>
<evidence type="ECO:0000256" key="2">
    <source>
        <dbReference type="ARBA" id="ARBA00007069"/>
    </source>
</evidence>
<dbReference type="SUPFAM" id="SSF161098">
    <property type="entry name" value="MetI-like"/>
    <property type="match status" value="1"/>
</dbReference>
<dbReference type="PROSITE" id="PS50928">
    <property type="entry name" value="ABC_TM1"/>
    <property type="match status" value="1"/>
</dbReference>
<evidence type="ECO:0000256" key="8">
    <source>
        <dbReference type="ARBA" id="ARBA00022989"/>
    </source>
</evidence>
<dbReference type="Pfam" id="PF00528">
    <property type="entry name" value="BPD_transp_1"/>
    <property type="match status" value="1"/>
</dbReference>
<feature type="transmembrane region" description="Helical" evidence="10">
    <location>
        <begin position="29"/>
        <end position="51"/>
    </location>
</feature>
<dbReference type="InterPro" id="IPR051408">
    <property type="entry name" value="Phosphate_transprt_permease"/>
</dbReference>
<keyword evidence="9 10" id="KW-0472">Membrane</keyword>
<evidence type="ECO:0000313" key="12">
    <source>
        <dbReference type="EMBL" id="BCS84974.1"/>
    </source>
</evidence>
<dbReference type="PANTHER" id="PTHR42922">
    <property type="entry name" value="PHOSPHATE TRANSPORT SYSTEM PERMEASE PROTEIN PSTA"/>
    <property type="match status" value="1"/>
</dbReference>
<evidence type="ECO:0000256" key="5">
    <source>
        <dbReference type="ARBA" id="ARBA00022475"/>
    </source>
</evidence>
<feature type="transmembrane region" description="Helical" evidence="10">
    <location>
        <begin position="272"/>
        <end position="290"/>
    </location>
</feature>
<keyword evidence="4" id="KW-0813">Transport</keyword>
<feature type="transmembrane region" description="Helical" evidence="10">
    <location>
        <begin position="158"/>
        <end position="176"/>
    </location>
</feature>
<evidence type="ECO:0000259" key="11">
    <source>
        <dbReference type="PROSITE" id="PS50928"/>
    </source>
</evidence>
<dbReference type="NCBIfam" id="TIGR00974">
    <property type="entry name" value="3a0107s02c"/>
    <property type="match status" value="1"/>
</dbReference>
<feature type="transmembrane region" description="Helical" evidence="10">
    <location>
        <begin position="208"/>
        <end position="229"/>
    </location>
</feature>
<keyword evidence="5 10" id="KW-1003">Cell membrane</keyword>
<evidence type="ECO:0000256" key="4">
    <source>
        <dbReference type="ARBA" id="ARBA00022448"/>
    </source>
</evidence>
<comment type="similarity">
    <text evidence="2 10">Belongs to the binding-protein-dependent transport system permease family. CysTW subfamily.</text>
</comment>
<evidence type="ECO:0000256" key="3">
    <source>
        <dbReference type="ARBA" id="ARBA00016864"/>
    </source>
</evidence>
<dbReference type="Proteomes" id="UP001319045">
    <property type="component" value="Chromosome"/>
</dbReference>
<keyword evidence="7 10" id="KW-0812">Transmembrane</keyword>
<evidence type="ECO:0000313" key="13">
    <source>
        <dbReference type="Proteomes" id="UP001319045"/>
    </source>
</evidence>
<dbReference type="RefSeq" id="WP_207155148.1">
    <property type="nucleotide sequence ID" value="NZ_AP024484.1"/>
</dbReference>
<feature type="domain" description="ABC transmembrane type-1" evidence="11">
    <location>
        <begin position="90"/>
        <end position="291"/>
    </location>
</feature>
<protein>
    <recommendedName>
        <fullName evidence="3 10">Phosphate transport system permease protein PstA</fullName>
    </recommendedName>
</protein>
<proteinExistence type="inferred from homology"/>
<keyword evidence="6" id="KW-0592">Phosphate transport</keyword>
<evidence type="ECO:0000256" key="7">
    <source>
        <dbReference type="ARBA" id="ARBA00022692"/>
    </source>
</evidence>
<name>A0ABM7NX47_9BACT</name>
<evidence type="ECO:0000256" key="6">
    <source>
        <dbReference type="ARBA" id="ARBA00022592"/>
    </source>
</evidence>
<keyword evidence="13" id="KW-1185">Reference proteome</keyword>
<gene>
    <name evidence="12" type="ORF">prwr041_08670</name>
</gene>
<dbReference type="EMBL" id="AP024484">
    <property type="protein sequence ID" value="BCS84974.1"/>
    <property type="molecule type" value="Genomic_DNA"/>
</dbReference>
<dbReference type="PANTHER" id="PTHR42922:SF1">
    <property type="entry name" value="PHOSPHATE TRANSPORT SYSTEM PERMEASE PROTEIN PSTA"/>
    <property type="match status" value="1"/>
</dbReference>